<protein>
    <submittedName>
        <fullName evidence="4">UDP-glucuronosyl/UDP-glucosyltransferase</fullName>
    </submittedName>
</protein>
<evidence type="ECO:0000313" key="5">
    <source>
        <dbReference type="Proteomes" id="UP000195402"/>
    </source>
</evidence>
<reference evidence="4 5" key="1">
    <citation type="journal article" date="2017" name="Mol. Plant">
        <title>The Genome of Medicinal Plant Macleaya cordata Provides New Insights into Benzylisoquinoline Alkaloids Metabolism.</title>
        <authorList>
            <person name="Liu X."/>
            <person name="Liu Y."/>
            <person name="Huang P."/>
            <person name="Ma Y."/>
            <person name="Qing Z."/>
            <person name="Tang Q."/>
            <person name="Cao H."/>
            <person name="Cheng P."/>
            <person name="Zheng Y."/>
            <person name="Yuan Z."/>
            <person name="Zhou Y."/>
            <person name="Liu J."/>
            <person name="Tang Z."/>
            <person name="Zhuo Y."/>
            <person name="Zhang Y."/>
            <person name="Yu L."/>
            <person name="Huang J."/>
            <person name="Yang P."/>
            <person name="Peng Q."/>
            <person name="Zhang J."/>
            <person name="Jiang W."/>
            <person name="Zhang Z."/>
            <person name="Lin K."/>
            <person name="Ro D.K."/>
            <person name="Chen X."/>
            <person name="Xiong X."/>
            <person name="Shang Y."/>
            <person name="Huang S."/>
            <person name="Zeng J."/>
        </authorList>
    </citation>
    <scope>NUCLEOTIDE SEQUENCE [LARGE SCALE GENOMIC DNA]</scope>
    <source>
        <strain evidence="5">cv. BLH2017</strain>
        <tissue evidence="4">Root</tissue>
    </source>
</reference>
<dbReference type="OMA" id="YKMAKTV"/>
<dbReference type="OrthoDB" id="5835829at2759"/>
<gene>
    <name evidence="4" type="ORF">BVC80_7477g2</name>
</gene>
<dbReference type="STRING" id="56857.A0A200PT41"/>
<dbReference type="EMBL" id="MVGT01004100">
    <property type="protein sequence ID" value="OVA01407.1"/>
    <property type="molecule type" value="Genomic_DNA"/>
</dbReference>
<proteinExistence type="inferred from homology"/>
<dbReference type="GO" id="GO:0080043">
    <property type="term" value="F:quercetin 3-O-glucosyltransferase activity"/>
    <property type="evidence" value="ECO:0007669"/>
    <property type="project" value="TreeGrafter"/>
</dbReference>
<dbReference type="InterPro" id="IPR002213">
    <property type="entry name" value="UDP_glucos_trans"/>
</dbReference>
<sequence length="472" mass="52133">MGSIKKSMLHVLLVSFPGQGHVNPLLRLAKCLASKGLLVTFSSTQDIGQMMEDATNNTTTTANIGDGQLRFEFFSNGWESDEPKRNDMDSLTHQLETVGRDSLNQLINQQAQLGRPPISCIINNPFLPWVVDLATDLGIPCAVLWVQSCAVYSIYYHYQHQLASFPTEDQPDLSVDLPSFERVEKPYGSLKKVILSQFKNLEKAFCVLVDSFEELESETISAMSHLSAPIRPVGPLFKSQNDVSVRGDMWKSSDDCLQWLDSQSPGSVVYISFGSVVSLTKEQMEELGSGLLKSGMKFLWVIKPPSKKYGFGSEAPDGFVEAAESKGSLVVEWCPQEKVLAHPAVSCFVTHCGWNSSMECLSSGVLVVAFPGWGDQVTNAKFLVDVYGVGVRMKKSTDEKGEVELVKSEEVVRCIVESMKGQKAVEMKKNVLKWKKAAEEAVAEGGSSYRNIQAFVDDIQRMASDRLLSKNN</sequence>
<dbReference type="PANTHER" id="PTHR11926">
    <property type="entry name" value="GLUCOSYL/GLUCURONOSYL TRANSFERASES"/>
    <property type="match status" value="1"/>
</dbReference>
<evidence type="ECO:0000256" key="1">
    <source>
        <dbReference type="ARBA" id="ARBA00009995"/>
    </source>
</evidence>
<dbReference type="SUPFAM" id="SSF53756">
    <property type="entry name" value="UDP-Glycosyltransferase/glycogen phosphorylase"/>
    <property type="match status" value="1"/>
</dbReference>
<organism evidence="4 5">
    <name type="scientific">Macleaya cordata</name>
    <name type="common">Five-seeded plume-poppy</name>
    <name type="synonym">Bocconia cordata</name>
    <dbReference type="NCBI Taxonomy" id="56857"/>
    <lineage>
        <taxon>Eukaryota</taxon>
        <taxon>Viridiplantae</taxon>
        <taxon>Streptophyta</taxon>
        <taxon>Embryophyta</taxon>
        <taxon>Tracheophyta</taxon>
        <taxon>Spermatophyta</taxon>
        <taxon>Magnoliopsida</taxon>
        <taxon>Ranunculales</taxon>
        <taxon>Papaveraceae</taxon>
        <taxon>Papaveroideae</taxon>
        <taxon>Macleaya</taxon>
    </lineage>
</organism>
<evidence type="ECO:0000256" key="3">
    <source>
        <dbReference type="ARBA" id="ARBA00022679"/>
    </source>
</evidence>
<dbReference type="InParanoid" id="A0A200PT41"/>
<evidence type="ECO:0000256" key="2">
    <source>
        <dbReference type="ARBA" id="ARBA00022676"/>
    </source>
</evidence>
<dbReference type="GO" id="GO:0080044">
    <property type="term" value="F:quercetin 7-O-glucosyltransferase activity"/>
    <property type="evidence" value="ECO:0007669"/>
    <property type="project" value="TreeGrafter"/>
</dbReference>
<dbReference type="Gene3D" id="3.40.50.2000">
    <property type="entry name" value="Glycogen Phosphorylase B"/>
    <property type="match status" value="2"/>
</dbReference>
<dbReference type="AlphaFoldDB" id="A0A200PT41"/>
<dbReference type="FunFam" id="3.40.50.2000:FF:000019">
    <property type="entry name" value="Glycosyltransferase"/>
    <property type="match status" value="1"/>
</dbReference>
<evidence type="ECO:0000313" key="4">
    <source>
        <dbReference type="EMBL" id="OVA01407.1"/>
    </source>
</evidence>
<comment type="similarity">
    <text evidence="1">Belongs to the UDP-glycosyltransferase family.</text>
</comment>
<name>A0A200PT41_MACCD</name>
<dbReference type="CDD" id="cd03784">
    <property type="entry name" value="GT1_Gtf-like"/>
    <property type="match status" value="1"/>
</dbReference>
<dbReference type="PANTHER" id="PTHR11926:SF986">
    <property type="entry name" value="UDP-GLYCOSYLTRANSFERASE 84A1"/>
    <property type="match status" value="1"/>
</dbReference>
<keyword evidence="3 4" id="KW-0808">Transferase</keyword>
<dbReference type="Pfam" id="PF00201">
    <property type="entry name" value="UDPGT"/>
    <property type="match status" value="1"/>
</dbReference>
<dbReference type="FunCoup" id="A0A200PT41">
    <property type="interactions" value="255"/>
</dbReference>
<dbReference type="Proteomes" id="UP000195402">
    <property type="component" value="Unassembled WGS sequence"/>
</dbReference>
<accession>A0A200PT41</accession>
<comment type="caution">
    <text evidence="4">The sequence shown here is derived from an EMBL/GenBank/DDBJ whole genome shotgun (WGS) entry which is preliminary data.</text>
</comment>
<keyword evidence="2" id="KW-0328">Glycosyltransferase</keyword>
<keyword evidence="5" id="KW-1185">Reference proteome</keyword>